<dbReference type="KEGG" id="mrub:DEO27_026790"/>
<dbReference type="EMBL" id="CP043450">
    <property type="protein sequence ID" value="QEM13464.1"/>
    <property type="molecule type" value="Genomic_DNA"/>
</dbReference>
<accession>A0A5C1I6G9</accession>
<protein>
    <submittedName>
        <fullName evidence="1">Uncharacterized protein</fullName>
    </submittedName>
</protein>
<gene>
    <name evidence="1" type="ORF">DEO27_026790</name>
</gene>
<dbReference type="AlphaFoldDB" id="A0A5C1I6G9"/>
<keyword evidence="2" id="KW-1185">Reference proteome</keyword>
<dbReference type="Proteomes" id="UP000251402">
    <property type="component" value="Chromosome"/>
</dbReference>
<dbReference type="RefSeq" id="WP_112574835.1">
    <property type="nucleotide sequence ID" value="NZ_CP043450.1"/>
</dbReference>
<name>A0A5C1I6G9_9SPHI</name>
<evidence type="ECO:0000313" key="1">
    <source>
        <dbReference type="EMBL" id="QEM13464.1"/>
    </source>
</evidence>
<sequence length="67" mass="7892">MKNKEVQWRDVRIFIGGKEVEGIKFDYPVMIGPEGNIYTLIQKPLEDRFSEIWVNRVAKEIEKPANK</sequence>
<organism evidence="1 2">
    <name type="scientific">Mucilaginibacter rubeus</name>
    <dbReference type="NCBI Taxonomy" id="2027860"/>
    <lineage>
        <taxon>Bacteria</taxon>
        <taxon>Pseudomonadati</taxon>
        <taxon>Bacteroidota</taxon>
        <taxon>Sphingobacteriia</taxon>
        <taxon>Sphingobacteriales</taxon>
        <taxon>Sphingobacteriaceae</taxon>
        <taxon>Mucilaginibacter</taxon>
    </lineage>
</organism>
<reference evidence="1" key="1">
    <citation type="submission" date="2019-08" db="EMBL/GenBank/DDBJ databases">
        <title>Comparative genome analysis confer to the adaptation heavy metal polluted environment.</title>
        <authorList>
            <person name="Li Y."/>
        </authorList>
    </citation>
    <scope>NUCLEOTIDE SEQUENCE [LARGE SCALE GENOMIC DNA]</scope>
    <source>
        <strain evidence="1">P1</strain>
    </source>
</reference>
<evidence type="ECO:0000313" key="2">
    <source>
        <dbReference type="Proteomes" id="UP000251402"/>
    </source>
</evidence>
<proteinExistence type="predicted"/>